<dbReference type="Gene3D" id="6.10.140.2220">
    <property type="match status" value="1"/>
</dbReference>
<dbReference type="PROSITE" id="PS50865">
    <property type="entry name" value="ZF_MYND_2"/>
    <property type="match status" value="1"/>
</dbReference>
<evidence type="ECO:0000259" key="6">
    <source>
        <dbReference type="PROSITE" id="PS50865"/>
    </source>
</evidence>
<evidence type="ECO:0000256" key="4">
    <source>
        <dbReference type="PROSITE-ProRule" id="PRU00134"/>
    </source>
</evidence>
<evidence type="ECO:0000259" key="5">
    <source>
        <dbReference type="PROSITE" id="PS50089"/>
    </source>
</evidence>
<keyword evidence="2 4" id="KW-0863">Zinc-finger</keyword>
<feature type="domain" description="RING-type" evidence="5">
    <location>
        <begin position="91"/>
        <end position="130"/>
    </location>
</feature>
<evidence type="ECO:0000313" key="8">
    <source>
        <dbReference type="Proteomes" id="UP001162640"/>
    </source>
</evidence>
<dbReference type="InterPro" id="IPR002893">
    <property type="entry name" value="Znf_MYND"/>
</dbReference>
<keyword evidence="3" id="KW-0862">Zinc</keyword>
<keyword evidence="1" id="KW-0479">Metal-binding</keyword>
<name>A0A9W7E4D3_9STRA</name>
<dbReference type="InterPro" id="IPR001841">
    <property type="entry name" value="Znf_RING"/>
</dbReference>
<dbReference type="SMART" id="SM00184">
    <property type="entry name" value="RING"/>
    <property type="match status" value="1"/>
</dbReference>
<evidence type="ECO:0000256" key="3">
    <source>
        <dbReference type="ARBA" id="ARBA00022833"/>
    </source>
</evidence>
<sequence length="301" mass="33776">MKSSQSRSEPAAVAKPAPYCAFPGCKVPPTKTCSRCKETQYCSKKHQTEHWRWHKKICVPPDKTPPTFVPPAPLGPLKGSVNEEEDEEDTCIVCFNNVVNANLRPCGHSATCKGCTEKLRGRNEPCPLCRKKIAGFTLGKWQSTIGEHGLWPTSLKNLTQLASGEGFNEYFQKHFNGNEEAYLRWKEVFDVLEIGNARDVGPDLPLEEQVLRITKSEDLGKLRALAKLCSREFFDDPSLRVVASRRILEVLVLAMPPVVVEKKVRGKKKHNKNNNDPRKLEISDASFELGDACNQVQDFDV</sequence>
<dbReference type="GO" id="GO:0061630">
    <property type="term" value="F:ubiquitin protein ligase activity"/>
    <property type="evidence" value="ECO:0007669"/>
    <property type="project" value="UniProtKB-EC"/>
</dbReference>
<organism evidence="7 8">
    <name type="scientific">Triparma laevis f. inornata</name>
    <dbReference type="NCBI Taxonomy" id="1714386"/>
    <lineage>
        <taxon>Eukaryota</taxon>
        <taxon>Sar</taxon>
        <taxon>Stramenopiles</taxon>
        <taxon>Ochrophyta</taxon>
        <taxon>Bolidophyceae</taxon>
        <taxon>Parmales</taxon>
        <taxon>Triparmaceae</taxon>
        <taxon>Triparma</taxon>
    </lineage>
</organism>
<dbReference type="PANTHER" id="PTHR22996:SF0">
    <property type="entry name" value="RE60872P-RELATED"/>
    <property type="match status" value="1"/>
</dbReference>
<comment type="caution">
    <text evidence="7">The sequence shown here is derived from an EMBL/GenBank/DDBJ whole genome shotgun (WGS) entry which is preliminary data.</text>
</comment>
<dbReference type="Pfam" id="PF13920">
    <property type="entry name" value="zf-C3HC4_3"/>
    <property type="match status" value="1"/>
</dbReference>
<dbReference type="Gene3D" id="3.30.40.10">
    <property type="entry name" value="Zinc/RING finger domain, C3HC4 (zinc finger)"/>
    <property type="match status" value="1"/>
</dbReference>
<dbReference type="SUPFAM" id="SSF144232">
    <property type="entry name" value="HIT/MYND zinc finger-like"/>
    <property type="match status" value="1"/>
</dbReference>
<dbReference type="GO" id="GO:0008270">
    <property type="term" value="F:zinc ion binding"/>
    <property type="evidence" value="ECO:0007669"/>
    <property type="project" value="UniProtKB-KW"/>
</dbReference>
<evidence type="ECO:0000256" key="1">
    <source>
        <dbReference type="ARBA" id="ARBA00022723"/>
    </source>
</evidence>
<feature type="domain" description="MYND-type" evidence="6">
    <location>
        <begin position="20"/>
        <end position="58"/>
    </location>
</feature>
<dbReference type="GO" id="GO:0016567">
    <property type="term" value="P:protein ubiquitination"/>
    <property type="evidence" value="ECO:0007669"/>
    <property type="project" value="TreeGrafter"/>
</dbReference>
<dbReference type="AlphaFoldDB" id="A0A9W7E4D3"/>
<proteinExistence type="predicted"/>
<dbReference type="GO" id="GO:0005737">
    <property type="term" value="C:cytoplasm"/>
    <property type="evidence" value="ECO:0007669"/>
    <property type="project" value="TreeGrafter"/>
</dbReference>
<dbReference type="Proteomes" id="UP001162640">
    <property type="component" value="Unassembled WGS sequence"/>
</dbReference>
<dbReference type="SUPFAM" id="SSF57850">
    <property type="entry name" value="RING/U-box"/>
    <property type="match status" value="1"/>
</dbReference>
<dbReference type="Pfam" id="PF01753">
    <property type="entry name" value="zf-MYND"/>
    <property type="match status" value="1"/>
</dbReference>
<dbReference type="PANTHER" id="PTHR22996">
    <property type="entry name" value="MAHOGUNIN"/>
    <property type="match status" value="1"/>
</dbReference>
<dbReference type="PROSITE" id="PS01360">
    <property type="entry name" value="ZF_MYND_1"/>
    <property type="match status" value="1"/>
</dbReference>
<evidence type="ECO:0000256" key="2">
    <source>
        <dbReference type="ARBA" id="ARBA00022771"/>
    </source>
</evidence>
<dbReference type="PROSITE" id="PS50089">
    <property type="entry name" value="ZF_RING_2"/>
    <property type="match status" value="1"/>
</dbReference>
<reference evidence="8" key="1">
    <citation type="journal article" date="2023" name="Commun. Biol.">
        <title>Genome analysis of Parmales, the sister group of diatoms, reveals the evolutionary specialization of diatoms from phago-mixotrophs to photoautotrophs.</title>
        <authorList>
            <person name="Ban H."/>
            <person name="Sato S."/>
            <person name="Yoshikawa S."/>
            <person name="Yamada K."/>
            <person name="Nakamura Y."/>
            <person name="Ichinomiya M."/>
            <person name="Sato N."/>
            <person name="Blanc-Mathieu R."/>
            <person name="Endo H."/>
            <person name="Kuwata A."/>
            <person name="Ogata H."/>
        </authorList>
    </citation>
    <scope>NUCLEOTIDE SEQUENCE [LARGE SCALE GENOMIC DNA]</scope>
</reference>
<dbReference type="EMBL" id="BLQM01000133">
    <property type="protein sequence ID" value="GMH67714.1"/>
    <property type="molecule type" value="Genomic_DNA"/>
</dbReference>
<protein>
    <submittedName>
        <fullName evidence="7">Uncharacterized protein</fullName>
    </submittedName>
</protein>
<dbReference type="InterPro" id="IPR013083">
    <property type="entry name" value="Znf_RING/FYVE/PHD"/>
</dbReference>
<gene>
    <name evidence="7" type="ORF">TL16_g04752</name>
</gene>
<evidence type="ECO:0000313" key="7">
    <source>
        <dbReference type="EMBL" id="GMH67714.1"/>
    </source>
</evidence>
<accession>A0A9W7E4D3</accession>
<dbReference type="InterPro" id="IPR045194">
    <property type="entry name" value="MGRN1/RNF157-like"/>
</dbReference>